<evidence type="ECO:0000313" key="6">
    <source>
        <dbReference type="EMBL" id="OAJ38044.1"/>
    </source>
</evidence>
<keyword evidence="3 4" id="KW-0326">Glycosidase</keyword>
<dbReference type="InterPro" id="IPR017853">
    <property type="entry name" value="GH"/>
</dbReference>
<sequence length="311" mass="34347">MLELTLMPTAPIDTIPTTILWSYATLMRQINSQYGVPVLLRFGHEMNGPWMTNHGMRPRAYVQAFATLSSYVRANTNMTAMLWSPNIGNSYPFGAVPGQDPTPAVGTAEFAALDTNKDGQLTILDDPYGPYYPGDEWVDWVGVSVYNYLYDNNHQIAPIAVDVLTTPGEVSLTGADAMHNFYQRFPGTSHKPFILSETGSAYQTGGGQVVPAGDQTQFEMVSKRSWWNAILHTAVGAGAAMPKLFAAVWFEEQKREPDSNLANVDTWRDFRITFNTTVRNQFVTDVNALGTQLDWAGSLSVKCNGEISIKT</sequence>
<dbReference type="SUPFAM" id="SSF51445">
    <property type="entry name" value="(Trans)glycosidases"/>
    <property type="match status" value="1"/>
</dbReference>
<reference evidence="6 7" key="1">
    <citation type="submission" date="2006-10" db="EMBL/GenBank/DDBJ databases">
        <title>The Genome Sequence of Batrachochytrium dendrobatidis JEL423.</title>
        <authorList>
            <consortium name="The Broad Institute Genome Sequencing Platform"/>
            <person name="Birren B."/>
            <person name="Lander E."/>
            <person name="Galagan J."/>
            <person name="Cuomo C."/>
            <person name="Devon K."/>
            <person name="Jaffe D."/>
            <person name="Butler J."/>
            <person name="Alvarez P."/>
            <person name="Gnerre S."/>
            <person name="Grabherr M."/>
            <person name="Kleber M."/>
            <person name="Mauceli E."/>
            <person name="Brockman W."/>
            <person name="Young S."/>
            <person name="LaButti K."/>
            <person name="Sykes S."/>
            <person name="DeCaprio D."/>
            <person name="Crawford M."/>
            <person name="Koehrsen M."/>
            <person name="Engels R."/>
            <person name="Montgomery P."/>
            <person name="Pearson M."/>
            <person name="Howarth C."/>
            <person name="Larson L."/>
            <person name="White J."/>
            <person name="O'Leary S."/>
            <person name="Kodira C."/>
            <person name="Zeng Q."/>
            <person name="Yandava C."/>
            <person name="Alvarado L."/>
            <person name="Longcore J."/>
            <person name="James T."/>
        </authorList>
    </citation>
    <scope>NUCLEOTIDE SEQUENCE [LARGE SCALE GENOMIC DNA]</scope>
    <source>
        <strain evidence="6 7">JEL423</strain>
    </source>
</reference>
<evidence type="ECO:0000256" key="1">
    <source>
        <dbReference type="ARBA" id="ARBA00007754"/>
    </source>
</evidence>
<dbReference type="OrthoDB" id="428177at2759"/>
<dbReference type="PANTHER" id="PTHR40079:SF4">
    <property type="entry name" value="GH26 DOMAIN-CONTAINING PROTEIN-RELATED"/>
    <property type="match status" value="1"/>
</dbReference>
<evidence type="ECO:0000259" key="5">
    <source>
        <dbReference type="PROSITE" id="PS51764"/>
    </source>
</evidence>
<feature type="active site" description="Nucleophile" evidence="4">
    <location>
        <position position="197"/>
    </location>
</feature>
<feature type="active site" description="Proton donor" evidence="4">
    <location>
        <position position="45"/>
    </location>
</feature>
<gene>
    <name evidence="6" type="ORF">BDEG_22013</name>
</gene>
<reference evidence="6 7" key="2">
    <citation type="submission" date="2016-05" db="EMBL/GenBank/DDBJ databases">
        <title>Lineage-specific infection strategies underlie the spectrum of fungal disease in amphibians.</title>
        <authorList>
            <person name="Cuomo C.A."/>
            <person name="Farrer R.A."/>
            <person name="James T."/>
            <person name="Longcore J."/>
            <person name="Birren B."/>
        </authorList>
    </citation>
    <scope>NUCLEOTIDE SEQUENCE [LARGE SCALE GENOMIC DNA]</scope>
    <source>
        <strain evidence="6 7">JEL423</strain>
    </source>
</reference>
<protein>
    <recommendedName>
        <fullName evidence="5">GH26 domain-containing protein</fullName>
    </recommendedName>
</protein>
<dbReference type="Proteomes" id="UP000077115">
    <property type="component" value="Unassembled WGS sequence"/>
</dbReference>
<comment type="similarity">
    <text evidence="1 4">Belongs to the glycosyl hydrolase 26 family.</text>
</comment>
<evidence type="ECO:0000256" key="4">
    <source>
        <dbReference type="PROSITE-ProRule" id="PRU01100"/>
    </source>
</evidence>
<dbReference type="PANTHER" id="PTHR40079">
    <property type="entry name" value="MANNAN ENDO-1,4-BETA-MANNOSIDASE E-RELATED"/>
    <property type="match status" value="1"/>
</dbReference>
<evidence type="ECO:0000313" key="7">
    <source>
        <dbReference type="Proteomes" id="UP000077115"/>
    </source>
</evidence>
<dbReference type="AlphaFoldDB" id="A0A177WEE1"/>
<keyword evidence="2 4" id="KW-0378">Hydrolase</keyword>
<evidence type="ECO:0000256" key="2">
    <source>
        <dbReference type="ARBA" id="ARBA00022801"/>
    </source>
</evidence>
<dbReference type="InterPro" id="IPR000805">
    <property type="entry name" value="Glyco_hydro_26"/>
</dbReference>
<dbReference type="GO" id="GO:0016985">
    <property type="term" value="F:mannan endo-1,4-beta-mannosidase activity"/>
    <property type="evidence" value="ECO:0007669"/>
    <property type="project" value="InterPro"/>
</dbReference>
<evidence type="ECO:0000256" key="3">
    <source>
        <dbReference type="ARBA" id="ARBA00023295"/>
    </source>
</evidence>
<accession>A0A177WEE1</accession>
<dbReference type="Gene3D" id="3.20.20.80">
    <property type="entry name" value="Glycosidases"/>
    <property type="match status" value="1"/>
</dbReference>
<name>A0A177WEE1_BATDL</name>
<dbReference type="PROSITE" id="PS51764">
    <property type="entry name" value="GH26"/>
    <property type="match status" value="1"/>
</dbReference>
<proteinExistence type="inferred from homology"/>
<dbReference type="GO" id="GO:0006080">
    <property type="term" value="P:substituted mannan metabolic process"/>
    <property type="evidence" value="ECO:0007669"/>
    <property type="project" value="InterPro"/>
</dbReference>
<dbReference type="InterPro" id="IPR022790">
    <property type="entry name" value="GH26_dom"/>
</dbReference>
<feature type="domain" description="GH26" evidence="5">
    <location>
        <begin position="1"/>
        <end position="282"/>
    </location>
</feature>
<dbReference type="EMBL" id="DS022301">
    <property type="protein sequence ID" value="OAJ38044.1"/>
    <property type="molecule type" value="Genomic_DNA"/>
</dbReference>
<dbReference type="VEuPathDB" id="FungiDB:BDEG_22013"/>
<dbReference type="eggNOG" id="ENOG502RZD6">
    <property type="taxonomic scope" value="Eukaryota"/>
</dbReference>
<organism evidence="6 7">
    <name type="scientific">Batrachochytrium dendrobatidis (strain JEL423)</name>
    <dbReference type="NCBI Taxonomy" id="403673"/>
    <lineage>
        <taxon>Eukaryota</taxon>
        <taxon>Fungi</taxon>
        <taxon>Fungi incertae sedis</taxon>
        <taxon>Chytridiomycota</taxon>
        <taxon>Chytridiomycota incertae sedis</taxon>
        <taxon>Chytridiomycetes</taxon>
        <taxon>Rhizophydiales</taxon>
        <taxon>Rhizophydiales incertae sedis</taxon>
        <taxon>Batrachochytrium</taxon>
    </lineage>
</organism>